<organism evidence="8 9">
    <name type="scientific">Daphnia pulex</name>
    <name type="common">Water flea</name>
    <dbReference type="NCBI Taxonomy" id="6669"/>
    <lineage>
        <taxon>Eukaryota</taxon>
        <taxon>Metazoa</taxon>
        <taxon>Ecdysozoa</taxon>
        <taxon>Arthropoda</taxon>
        <taxon>Crustacea</taxon>
        <taxon>Branchiopoda</taxon>
        <taxon>Diplostraca</taxon>
        <taxon>Cladocera</taxon>
        <taxon>Anomopoda</taxon>
        <taxon>Daphniidae</taxon>
        <taxon>Daphnia</taxon>
    </lineage>
</organism>
<dbReference type="FunFam" id="2.130.10.10:FF:002654">
    <property type="entry name" value="Uncharacterized protein"/>
    <property type="match status" value="1"/>
</dbReference>
<feature type="coiled-coil region" evidence="7">
    <location>
        <begin position="63"/>
        <end position="90"/>
    </location>
</feature>
<dbReference type="PANTHER" id="PTHR22846:SF2">
    <property type="entry name" value="F-BOX-LIKE_WD REPEAT-CONTAINING PROTEIN EBI"/>
    <property type="match status" value="1"/>
</dbReference>
<dbReference type="InterPro" id="IPR001680">
    <property type="entry name" value="WD40_rpt"/>
</dbReference>
<comment type="subcellular location">
    <subcellularLocation>
        <location evidence="1">Nucleus</location>
    </subcellularLocation>
</comment>
<dbReference type="KEGG" id="dpx:DAPPUDRAFT_309118"/>
<sequence>MASSREESEDLTCCSLMAIDHDGKYSTLVFDLQTFSQRIMYDKITITGTSFNSHSTISLAQDGEELQRKIQESEKNLNDALEKRAKIQIHHNAVLNSLKEAKYSAKKEAEENTQHTFTLMTALESIDKLKNGKQDVPEAREKIEAIFREAENELQSASQLMFQYEDQTEIRVWIEKAPSSGKTCFLSPKLPACNSVKTTETRRICPSEEKEKIMCCAINPVRPILVCGLESGKLCLFQEEYDCDFEPFSDWKGTMVETLSTKLVSFIAWDLEGTRFAIGFVEGLVQVWSRDCEKTFELQNHTMTVSSISWNHNKEAVDLFLTTSIDMSVAVWSATLQTVVQQFAFQSEVCDTVWVSADSFVCFNEDNIFDMHQIGKDKPIRTFRDLNGTLIRLCFRGRLASSSDDGCIKIWSLEEDKPVRQYSTDSPVYSIDWIPINEKDADTGDNAGCQQLLASGLENGLVHIWDVSGISDSPLETLKGHTEPVNIVYFSWCGKLLATLSDRNNTLMVWSTKSWEKVYETIINEGSDSREPYFLSWNINKVLATANGGREVTVAEFE</sequence>
<dbReference type="InterPro" id="IPR036322">
    <property type="entry name" value="WD40_repeat_dom_sf"/>
</dbReference>
<evidence type="ECO:0000256" key="4">
    <source>
        <dbReference type="ARBA" id="ARBA00023242"/>
    </source>
</evidence>
<evidence type="ECO:0000256" key="3">
    <source>
        <dbReference type="ARBA" id="ARBA00022737"/>
    </source>
</evidence>
<evidence type="ECO:0000313" key="8">
    <source>
        <dbReference type="EMBL" id="EFX85890.1"/>
    </source>
</evidence>
<evidence type="ECO:0000256" key="6">
    <source>
        <dbReference type="PROSITE-ProRule" id="PRU00221"/>
    </source>
</evidence>
<dbReference type="STRING" id="6669.E9G411"/>
<comment type="similarity">
    <text evidence="5">Belongs to the WD repeat EBI family.</text>
</comment>
<dbReference type="HOGENOM" id="CLU_488585_0_0_1"/>
<dbReference type="PhylomeDB" id="E9G411"/>
<keyword evidence="7" id="KW-0175">Coiled coil</keyword>
<name>E9G411_DAPPU</name>
<feature type="coiled-coil region" evidence="7">
    <location>
        <begin position="140"/>
        <end position="167"/>
    </location>
</feature>
<dbReference type="GO" id="GO:0000118">
    <property type="term" value="C:histone deacetylase complex"/>
    <property type="evidence" value="ECO:0000318"/>
    <property type="project" value="GO_Central"/>
</dbReference>
<dbReference type="InParanoid" id="E9G411"/>
<evidence type="ECO:0000256" key="5">
    <source>
        <dbReference type="ARBA" id="ARBA00025741"/>
    </source>
</evidence>
<protein>
    <submittedName>
        <fullName evidence="8">Uncharacterized protein</fullName>
    </submittedName>
</protein>
<dbReference type="PROSITE" id="PS50082">
    <property type="entry name" value="WD_REPEATS_2"/>
    <property type="match status" value="2"/>
</dbReference>
<keyword evidence="9" id="KW-1185">Reference proteome</keyword>
<evidence type="ECO:0000256" key="1">
    <source>
        <dbReference type="ARBA" id="ARBA00004123"/>
    </source>
</evidence>
<feature type="repeat" description="WD" evidence="6">
    <location>
        <begin position="298"/>
        <end position="342"/>
    </location>
</feature>
<keyword evidence="4" id="KW-0539">Nucleus</keyword>
<dbReference type="Gene3D" id="2.130.10.10">
    <property type="entry name" value="YVTN repeat-like/Quinoprotein amine dehydrogenase"/>
    <property type="match status" value="1"/>
</dbReference>
<evidence type="ECO:0000256" key="2">
    <source>
        <dbReference type="ARBA" id="ARBA00022574"/>
    </source>
</evidence>
<dbReference type="EMBL" id="GL732531">
    <property type="protein sequence ID" value="EFX85890.1"/>
    <property type="molecule type" value="Genomic_DNA"/>
</dbReference>
<dbReference type="AlphaFoldDB" id="E9G411"/>
<dbReference type="InterPro" id="IPR045183">
    <property type="entry name" value="Ebi-like"/>
</dbReference>
<feature type="repeat" description="WD" evidence="6">
    <location>
        <begin position="399"/>
        <end position="421"/>
    </location>
</feature>
<gene>
    <name evidence="8" type="ORF">DAPPUDRAFT_309118</name>
</gene>
<dbReference type="GO" id="GO:0003714">
    <property type="term" value="F:transcription corepressor activity"/>
    <property type="evidence" value="ECO:0000318"/>
    <property type="project" value="GO_Central"/>
</dbReference>
<dbReference type="GO" id="GO:0006357">
    <property type="term" value="P:regulation of transcription by RNA polymerase II"/>
    <property type="evidence" value="ECO:0000318"/>
    <property type="project" value="GO_Central"/>
</dbReference>
<dbReference type="PANTHER" id="PTHR22846">
    <property type="entry name" value="WD40 REPEAT PROTEIN"/>
    <property type="match status" value="1"/>
</dbReference>
<dbReference type="OrthoDB" id="10259804at2759"/>
<keyword evidence="2 6" id="KW-0853">WD repeat</keyword>
<dbReference type="SUPFAM" id="SSF50978">
    <property type="entry name" value="WD40 repeat-like"/>
    <property type="match status" value="1"/>
</dbReference>
<accession>E9G411</accession>
<dbReference type="Pfam" id="PF00400">
    <property type="entry name" value="WD40"/>
    <property type="match status" value="3"/>
</dbReference>
<dbReference type="eggNOG" id="KOG0273">
    <property type="taxonomic scope" value="Eukaryota"/>
</dbReference>
<proteinExistence type="inferred from homology"/>
<keyword evidence="3" id="KW-0677">Repeat</keyword>
<dbReference type="InterPro" id="IPR015943">
    <property type="entry name" value="WD40/YVTN_repeat-like_dom_sf"/>
</dbReference>
<dbReference type="Proteomes" id="UP000000305">
    <property type="component" value="Unassembled WGS sequence"/>
</dbReference>
<reference evidence="8 9" key="1">
    <citation type="journal article" date="2011" name="Science">
        <title>The ecoresponsive genome of Daphnia pulex.</title>
        <authorList>
            <person name="Colbourne J.K."/>
            <person name="Pfrender M.E."/>
            <person name="Gilbert D."/>
            <person name="Thomas W.K."/>
            <person name="Tucker A."/>
            <person name="Oakley T.H."/>
            <person name="Tokishita S."/>
            <person name="Aerts A."/>
            <person name="Arnold G.J."/>
            <person name="Basu M.K."/>
            <person name="Bauer D.J."/>
            <person name="Caceres C.E."/>
            <person name="Carmel L."/>
            <person name="Casola C."/>
            <person name="Choi J.H."/>
            <person name="Detter J.C."/>
            <person name="Dong Q."/>
            <person name="Dusheyko S."/>
            <person name="Eads B.D."/>
            <person name="Frohlich T."/>
            <person name="Geiler-Samerotte K.A."/>
            <person name="Gerlach D."/>
            <person name="Hatcher P."/>
            <person name="Jogdeo S."/>
            <person name="Krijgsveld J."/>
            <person name="Kriventseva E.V."/>
            <person name="Kultz D."/>
            <person name="Laforsch C."/>
            <person name="Lindquist E."/>
            <person name="Lopez J."/>
            <person name="Manak J.R."/>
            <person name="Muller J."/>
            <person name="Pangilinan J."/>
            <person name="Patwardhan R.P."/>
            <person name="Pitluck S."/>
            <person name="Pritham E.J."/>
            <person name="Rechtsteiner A."/>
            <person name="Rho M."/>
            <person name="Rogozin I.B."/>
            <person name="Sakarya O."/>
            <person name="Salamov A."/>
            <person name="Schaack S."/>
            <person name="Shapiro H."/>
            <person name="Shiga Y."/>
            <person name="Skalitzky C."/>
            <person name="Smith Z."/>
            <person name="Souvorov A."/>
            <person name="Sung W."/>
            <person name="Tang Z."/>
            <person name="Tsuchiya D."/>
            <person name="Tu H."/>
            <person name="Vos H."/>
            <person name="Wang M."/>
            <person name="Wolf Y.I."/>
            <person name="Yamagata H."/>
            <person name="Yamada T."/>
            <person name="Ye Y."/>
            <person name="Shaw J.R."/>
            <person name="Andrews J."/>
            <person name="Crease T.J."/>
            <person name="Tang H."/>
            <person name="Lucas S.M."/>
            <person name="Robertson H.M."/>
            <person name="Bork P."/>
            <person name="Koonin E.V."/>
            <person name="Zdobnov E.M."/>
            <person name="Grigoriev I.V."/>
            <person name="Lynch M."/>
            <person name="Boore J.L."/>
        </authorList>
    </citation>
    <scope>NUCLEOTIDE SEQUENCE [LARGE SCALE GENOMIC DNA]</scope>
</reference>
<dbReference type="SMART" id="SM00320">
    <property type="entry name" value="WD40"/>
    <property type="match status" value="6"/>
</dbReference>
<evidence type="ECO:0000256" key="7">
    <source>
        <dbReference type="SAM" id="Coils"/>
    </source>
</evidence>
<evidence type="ECO:0000313" key="9">
    <source>
        <dbReference type="Proteomes" id="UP000000305"/>
    </source>
</evidence>